<feature type="transmembrane region" description="Helical" evidence="12">
    <location>
        <begin position="84"/>
        <end position="105"/>
    </location>
</feature>
<evidence type="ECO:0000256" key="4">
    <source>
        <dbReference type="ARBA" id="ARBA00022692"/>
    </source>
</evidence>
<feature type="transmembrane region" description="Helical" evidence="12">
    <location>
        <begin position="212"/>
        <end position="236"/>
    </location>
</feature>
<evidence type="ECO:0000256" key="7">
    <source>
        <dbReference type="ARBA" id="ARBA00022958"/>
    </source>
</evidence>
<keyword evidence="3" id="KW-0633">Potassium transport</keyword>
<evidence type="ECO:0000256" key="3">
    <source>
        <dbReference type="ARBA" id="ARBA00022538"/>
    </source>
</evidence>
<evidence type="ECO:0000259" key="13">
    <source>
        <dbReference type="Pfam" id="PF00520"/>
    </source>
</evidence>
<sequence>MHQYDRLQRILTGKPFHYTVMFFIVASIAAVIGSSFETMRPYRHLLFGINYLASFVFLVEYVLRIVAAPARYPGRSPFRARVRYLFSFYGAVDFVAVLPFLLVYLFKDTPSVHIITLAYIFIVFKLIRHSRSFRFIGEVLSAVREELVTAYTACGIMVCFSAILMYYIERNAQPEAFANIGDGLWWSIVAFTTVGYGDIYPITPLGKLLSSLISLIGIAMIAIPTGIISSSFINLLQQKNKKE</sequence>
<dbReference type="GO" id="GO:0005249">
    <property type="term" value="F:voltage-gated potassium channel activity"/>
    <property type="evidence" value="ECO:0007669"/>
    <property type="project" value="InterPro"/>
</dbReference>
<dbReference type="KEGG" id="ada:A5CPEGH6_13770"/>
<dbReference type="RefSeq" id="WP_141428530.1">
    <property type="nucleotide sequence ID" value="NZ_AP019736.1"/>
</dbReference>
<feature type="transmembrane region" description="Helical" evidence="12">
    <location>
        <begin position="148"/>
        <end position="168"/>
    </location>
</feature>
<dbReference type="PRINTS" id="PR00169">
    <property type="entry name" value="KCHANNEL"/>
</dbReference>
<evidence type="ECO:0000313" key="14">
    <source>
        <dbReference type="EMBL" id="BBL06739.1"/>
    </source>
</evidence>
<dbReference type="InterPro" id="IPR027359">
    <property type="entry name" value="Volt_channel_dom_sf"/>
</dbReference>
<dbReference type="OrthoDB" id="9799090at2"/>
<dbReference type="PANTHER" id="PTHR11537:SF254">
    <property type="entry name" value="POTASSIUM VOLTAGE-GATED CHANNEL PROTEIN SHAB"/>
    <property type="match status" value="1"/>
</dbReference>
<dbReference type="InterPro" id="IPR005821">
    <property type="entry name" value="Ion_trans_dom"/>
</dbReference>
<evidence type="ECO:0000313" key="15">
    <source>
        <dbReference type="Proteomes" id="UP000319374"/>
    </source>
</evidence>
<keyword evidence="9" id="KW-0406">Ion transport</keyword>
<dbReference type="EMBL" id="AP019736">
    <property type="protein sequence ID" value="BBL06739.1"/>
    <property type="molecule type" value="Genomic_DNA"/>
</dbReference>
<evidence type="ECO:0000256" key="1">
    <source>
        <dbReference type="ARBA" id="ARBA00004141"/>
    </source>
</evidence>
<dbReference type="GO" id="GO:0001508">
    <property type="term" value="P:action potential"/>
    <property type="evidence" value="ECO:0007669"/>
    <property type="project" value="TreeGrafter"/>
</dbReference>
<dbReference type="PANTHER" id="PTHR11537">
    <property type="entry name" value="VOLTAGE-GATED POTASSIUM CHANNEL"/>
    <property type="match status" value="1"/>
</dbReference>
<evidence type="ECO:0000256" key="6">
    <source>
        <dbReference type="ARBA" id="ARBA00022882"/>
    </source>
</evidence>
<keyword evidence="4 12" id="KW-0812">Transmembrane</keyword>
<dbReference type="Gene3D" id="1.10.287.70">
    <property type="match status" value="1"/>
</dbReference>
<accession>A0A4Y1X2M3</accession>
<evidence type="ECO:0000256" key="11">
    <source>
        <dbReference type="ARBA" id="ARBA00023303"/>
    </source>
</evidence>
<keyword evidence="2" id="KW-0813">Transport</keyword>
<keyword evidence="7" id="KW-0630">Potassium</keyword>
<keyword evidence="11 14" id="KW-0407">Ion channel</keyword>
<comment type="subcellular location">
    <subcellularLocation>
        <location evidence="1">Membrane</location>
        <topology evidence="1">Multi-pass membrane protein</topology>
    </subcellularLocation>
</comment>
<protein>
    <submittedName>
        <fullName evidence="14">Potassium channel</fullName>
    </submittedName>
</protein>
<dbReference type="Proteomes" id="UP000319374">
    <property type="component" value="Chromosome"/>
</dbReference>
<dbReference type="Gene3D" id="1.20.120.350">
    <property type="entry name" value="Voltage-gated potassium channels. Chain C"/>
    <property type="match status" value="1"/>
</dbReference>
<gene>
    <name evidence="14" type="ORF">A5CPEGH6_13770</name>
</gene>
<evidence type="ECO:0000256" key="8">
    <source>
        <dbReference type="ARBA" id="ARBA00022989"/>
    </source>
</evidence>
<keyword evidence="10 12" id="KW-0472">Membrane</keyword>
<dbReference type="GeneID" id="98673354"/>
<dbReference type="AlphaFoldDB" id="A0A4Y1X2M3"/>
<evidence type="ECO:0000256" key="10">
    <source>
        <dbReference type="ARBA" id="ARBA00023136"/>
    </source>
</evidence>
<dbReference type="InterPro" id="IPR028325">
    <property type="entry name" value="VG_K_chnl"/>
</dbReference>
<proteinExistence type="predicted"/>
<dbReference type="SUPFAM" id="SSF81324">
    <property type="entry name" value="Voltage-gated potassium channels"/>
    <property type="match status" value="1"/>
</dbReference>
<evidence type="ECO:0000256" key="2">
    <source>
        <dbReference type="ARBA" id="ARBA00022448"/>
    </source>
</evidence>
<keyword evidence="6" id="KW-0851">Voltage-gated channel</keyword>
<dbReference type="GO" id="GO:0008076">
    <property type="term" value="C:voltage-gated potassium channel complex"/>
    <property type="evidence" value="ECO:0007669"/>
    <property type="project" value="InterPro"/>
</dbReference>
<evidence type="ECO:0000256" key="5">
    <source>
        <dbReference type="ARBA" id="ARBA00022826"/>
    </source>
</evidence>
<reference evidence="15" key="1">
    <citation type="submission" date="2019-06" db="EMBL/GenBank/DDBJ databases">
        <title>Alistipes onderdonkii subsp. vulgaris subsp. nov., Alistipes dispar sp. nov. and Alistipes communis sp. nov., isolated from human faeces, and creation of Alistipes onderdonkii subsp. onderdonkii subsp. nov.</title>
        <authorList>
            <person name="Sakamoto M."/>
            <person name="Ikeyama N."/>
            <person name="Ogata Y."/>
            <person name="Suda W."/>
            <person name="Iino T."/>
            <person name="Hattori M."/>
            <person name="Ohkuma M."/>
        </authorList>
    </citation>
    <scope>NUCLEOTIDE SEQUENCE [LARGE SCALE GENOMIC DNA]</scope>
    <source>
        <strain evidence="15">5CPEGH6</strain>
    </source>
</reference>
<feature type="transmembrane region" description="Helical" evidence="12">
    <location>
        <begin position="111"/>
        <end position="127"/>
    </location>
</feature>
<organism evidence="14 15">
    <name type="scientific">Alistipes dispar</name>
    <dbReference type="NCBI Taxonomy" id="2585119"/>
    <lineage>
        <taxon>Bacteria</taxon>
        <taxon>Pseudomonadati</taxon>
        <taxon>Bacteroidota</taxon>
        <taxon>Bacteroidia</taxon>
        <taxon>Bacteroidales</taxon>
        <taxon>Rikenellaceae</taxon>
        <taxon>Alistipes</taxon>
    </lineage>
</organism>
<keyword evidence="5" id="KW-0631">Potassium channel</keyword>
<feature type="transmembrane region" description="Helical" evidence="12">
    <location>
        <begin position="42"/>
        <end position="63"/>
    </location>
</feature>
<keyword evidence="15" id="KW-1185">Reference proteome</keyword>
<feature type="transmembrane region" description="Helical" evidence="12">
    <location>
        <begin position="16"/>
        <end position="36"/>
    </location>
</feature>
<dbReference type="Pfam" id="PF00520">
    <property type="entry name" value="Ion_trans"/>
    <property type="match status" value="1"/>
</dbReference>
<evidence type="ECO:0000256" key="9">
    <source>
        <dbReference type="ARBA" id="ARBA00023065"/>
    </source>
</evidence>
<keyword evidence="8 12" id="KW-1133">Transmembrane helix</keyword>
<name>A0A4Y1X2M3_9BACT</name>
<feature type="domain" description="Ion transport" evidence="13">
    <location>
        <begin position="14"/>
        <end position="238"/>
    </location>
</feature>
<evidence type="ECO:0000256" key="12">
    <source>
        <dbReference type="SAM" id="Phobius"/>
    </source>
</evidence>